<evidence type="ECO:0000256" key="1">
    <source>
        <dbReference type="SAM" id="MobiDB-lite"/>
    </source>
</evidence>
<feature type="region of interest" description="Disordered" evidence="1">
    <location>
        <begin position="1"/>
        <end position="27"/>
    </location>
</feature>
<dbReference type="OrthoDB" id="9801639at2"/>
<accession>A0A2A3JVG2</accession>
<comment type="caution">
    <text evidence="2">The sequence shown here is derived from an EMBL/GenBank/DDBJ whole genome shotgun (WGS) entry which is preliminary data.</text>
</comment>
<organism evidence="2">
    <name type="scientific">Alloyangia mangrovi</name>
    <dbReference type="NCBI Taxonomy" id="1779329"/>
    <lineage>
        <taxon>Bacteria</taxon>
        <taxon>Pseudomonadati</taxon>
        <taxon>Pseudomonadota</taxon>
        <taxon>Alphaproteobacteria</taxon>
        <taxon>Rhodobacterales</taxon>
        <taxon>Roseobacteraceae</taxon>
        <taxon>Alloyangia</taxon>
    </lineage>
</organism>
<gene>
    <name evidence="2" type="ORF">CLG85_14635</name>
</gene>
<dbReference type="AlphaFoldDB" id="A0A2A3JVG2"/>
<evidence type="ECO:0000313" key="2">
    <source>
        <dbReference type="EMBL" id="PBD18459.1"/>
    </source>
</evidence>
<feature type="compositionally biased region" description="Basic and acidic residues" evidence="1">
    <location>
        <begin position="74"/>
        <end position="83"/>
    </location>
</feature>
<proteinExistence type="predicted"/>
<name>A0A2A3JVG2_9RHOB</name>
<sequence length="83" mass="9357">MWGSGFSKSARPRKPPGDVTQPVPDATREITQGQAYLHDGAIDPFGFLLRLKQHVIGKFFPPPGTRQPMPRLTVSKDRWRSRS</sequence>
<reference evidence="2" key="1">
    <citation type="submission" date="2017-09" db="EMBL/GenBank/DDBJ databases">
        <title>Yangia sp. SAOS 153D whole genome sequencing.</title>
        <authorList>
            <person name="Verma A."/>
            <person name="Krishnamurthi S."/>
        </authorList>
    </citation>
    <scope>NUCLEOTIDE SEQUENCE [LARGE SCALE GENOMIC DNA]</scope>
    <source>
        <strain evidence="2">SAOS 153D</strain>
    </source>
</reference>
<dbReference type="EMBL" id="NTHN01000232">
    <property type="protein sequence ID" value="PBD18459.1"/>
    <property type="molecule type" value="Genomic_DNA"/>
</dbReference>
<protein>
    <submittedName>
        <fullName evidence="2">Uncharacterized protein</fullName>
    </submittedName>
</protein>
<feature type="region of interest" description="Disordered" evidence="1">
    <location>
        <begin position="61"/>
        <end position="83"/>
    </location>
</feature>